<dbReference type="Proteomes" id="UP000198861">
    <property type="component" value="Unassembled WGS sequence"/>
</dbReference>
<accession>A0A1I0Z6Y6</accession>
<evidence type="ECO:0000313" key="2">
    <source>
        <dbReference type="Proteomes" id="UP000198861"/>
    </source>
</evidence>
<keyword evidence="2" id="KW-1185">Reference proteome</keyword>
<organism evidence="1 2">
    <name type="scientific">Azotobacter beijerinckii</name>
    <dbReference type="NCBI Taxonomy" id="170623"/>
    <lineage>
        <taxon>Bacteria</taxon>
        <taxon>Pseudomonadati</taxon>
        <taxon>Pseudomonadota</taxon>
        <taxon>Gammaproteobacteria</taxon>
        <taxon>Pseudomonadales</taxon>
        <taxon>Pseudomonadaceae</taxon>
        <taxon>Azotobacter</taxon>
    </lineage>
</organism>
<evidence type="ECO:0000313" key="1">
    <source>
        <dbReference type="EMBL" id="SFB20178.1"/>
    </source>
</evidence>
<comment type="caution">
    <text evidence="1">The sequence shown here is derived from an EMBL/GenBank/DDBJ whole genome shotgun (WGS) entry which is preliminary data.</text>
</comment>
<gene>
    <name evidence="1" type="ORF">SAMN04244571_01773</name>
</gene>
<dbReference type="RefSeq" id="WP_091013371.1">
    <property type="nucleotide sequence ID" value="NZ_FOKJ01000023.1"/>
</dbReference>
<dbReference type="EMBL" id="FOKJ01000023">
    <property type="protein sequence ID" value="SFB20178.1"/>
    <property type="molecule type" value="Genomic_DNA"/>
</dbReference>
<name>A0A1I0Z6Y6_9GAMM</name>
<sequence>MSRVNHSDQFVEVIESQVGQWVRFEDFDESERERHKLQGENISLRGSCKALGERLTRVEGNLKKARKERDKNHAKRCALRDEIAIMRTEVDGLHVLLKEAGDELKELKASVGFRAHTLDVIQRIDAALDEYDRAVIEAGTEPSVK</sequence>
<proteinExistence type="predicted"/>
<protein>
    <submittedName>
        <fullName evidence="1">Uncharacterized protein</fullName>
    </submittedName>
</protein>
<reference evidence="1 2" key="1">
    <citation type="submission" date="2016-10" db="EMBL/GenBank/DDBJ databases">
        <authorList>
            <person name="Varghese N."/>
            <person name="Submissions S."/>
        </authorList>
    </citation>
    <scope>NUCLEOTIDE SEQUENCE [LARGE SCALE GENOMIC DNA]</scope>
    <source>
        <strain evidence="1 2">DSM 282</strain>
    </source>
</reference>